<comment type="caution">
    <text evidence="4">The sequence shown here is derived from an EMBL/GenBank/DDBJ whole genome shotgun (WGS) entry which is preliminary data.</text>
</comment>
<dbReference type="Gene3D" id="1.10.357.10">
    <property type="entry name" value="Tetracycline Repressor, domain 2"/>
    <property type="match status" value="1"/>
</dbReference>
<dbReference type="PANTHER" id="PTHR30055:SF223">
    <property type="entry name" value="HTH-TYPE TRANSCRIPTIONAL REGULATOR UIDR"/>
    <property type="match status" value="1"/>
</dbReference>
<keyword evidence="5" id="KW-1185">Reference proteome</keyword>
<evidence type="ECO:0000256" key="1">
    <source>
        <dbReference type="ARBA" id="ARBA00023125"/>
    </source>
</evidence>
<dbReference type="InterPro" id="IPR025722">
    <property type="entry name" value="TetR"/>
</dbReference>
<gene>
    <name evidence="4" type="ORF">GTH32_12185</name>
</gene>
<dbReference type="InterPro" id="IPR001647">
    <property type="entry name" value="HTH_TetR"/>
</dbReference>
<proteinExistence type="predicted"/>
<evidence type="ECO:0000259" key="3">
    <source>
        <dbReference type="PROSITE" id="PS50977"/>
    </source>
</evidence>
<dbReference type="Pfam" id="PF00440">
    <property type="entry name" value="TetR_N"/>
    <property type="match status" value="1"/>
</dbReference>
<evidence type="ECO:0000313" key="4">
    <source>
        <dbReference type="EMBL" id="NDV91936.1"/>
    </source>
</evidence>
<evidence type="ECO:0000313" key="5">
    <source>
        <dbReference type="Proteomes" id="UP000470213"/>
    </source>
</evidence>
<name>A0A7X5RLP5_9ALTE</name>
<dbReference type="GO" id="GO:0000976">
    <property type="term" value="F:transcription cis-regulatory region binding"/>
    <property type="evidence" value="ECO:0007669"/>
    <property type="project" value="TreeGrafter"/>
</dbReference>
<dbReference type="EMBL" id="JAAAWN010000015">
    <property type="protein sequence ID" value="NDV91936.1"/>
    <property type="molecule type" value="Genomic_DNA"/>
</dbReference>
<feature type="domain" description="HTH tetR-type" evidence="3">
    <location>
        <begin position="1"/>
        <end position="61"/>
    </location>
</feature>
<dbReference type="RefSeq" id="WP_163086111.1">
    <property type="nucleotide sequence ID" value="NZ_JAAAWN010000015.1"/>
</dbReference>
<keyword evidence="1 2" id="KW-0238">DNA-binding</keyword>
<organism evidence="4 5">
    <name type="scientific">Alteromonas profundi</name>
    <dbReference type="NCBI Taxonomy" id="2696062"/>
    <lineage>
        <taxon>Bacteria</taxon>
        <taxon>Pseudomonadati</taxon>
        <taxon>Pseudomonadota</taxon>
        <taxon>Gammaproteobacteria</taxon>
        <taxon>Alteromonadales</taxon>
        <taxon>Alteromonadaceae</taxon>
        <taxon>Alteromonas/Salinimonas group</taxon>
        <taxon>Alteromonas</taxon>
    </lineage>
</organism>
<dbReference type="PROSITE" id="PS50977">
    <property type="entry name" value="HTH_TETR_2"/>
    <property type="match status" value="1"/>
</dbReference>
<dbReference type="InterPro" id="IPR009057">
    <property type="entry name" value="Homeodomain-like_sf"/>
</dbReference>
<dbReference type="SUPFAM" id="SSF46689">
    <property type="entry name" value="Homeodomain-like"/>
    <property type="match status" value="1"/>
</dbReference>
<dbReference type="Proteomes" id="UP000470213">
    <property type="component" value="Unassembled WGS sequence"/>
</dbReference>
<sequence length="224" mass="25781">MKTRERILLTALTLFNKHGENSVTSVDIALALDISPGNLYYHFKGKESIVVALMRMHKQQMQRVLVAEKLDELNADEVMYYLYLLIDSLHVFRFFYRSPADLVEKYADIARPRKHILQALQTHLAELLGRLKRRGLLSASATDQTMLVELLCLIMSQSCQYDELNRHLDETTQRYHALSLIMVSLLPRLVISQSQSEAIRNAIESHAFANMSNSLSQDIFNQKE</sequence>
<protein>
    <submittedName>
        <fullName evidence="4">TetR family transcriptional regulator</fullName>
    </submittedName>
</protein>
<dbReference type="PRINTS" id="PR00455">
    <property type="entry name" value="HTHTETR"/>
</dbReference>
<accession>A0A7X5RLP5</accession>
<reference evidence="4 5" key="1">
    <citation type="submission" date="2020-01" db="EMBL/GenBank/DDBJ databases">
        <authorList>
            <person name="Chen J."/>
            <person name="Zhu S."/>
            <person name="Yang J."/>
        </authorList>
    </citation>
    <scope>NUCLEOTIDE SEQUENCE [LARGE SCALE GENOMIC DNA]</scope>
    <source>
        <strain evidence="4 5">345S023</strain>
    </source>
</reference>
<dbReference type="AlphaFoldDB" id="A0A7X5RLP5"/>
<dbReference type="Pfam" id="PF13972">
    <property type="entry name" value="TetR"/>
    <property type="match status" value="1"/>
</dbReference>
<feature type="DNA-binding region" description="H-T-H motif" evidence="2">
    <location>
        <begin position="24"/>
        <end position="43"/>
    </location>
</feature>
<evidence type="ECO:0000256" key="2">
    <source>
        <dbReference type="PROSITE-ProRule" id="PRU00335"/>
    </source>
</evidence>
<dbReference type="GO" id="GO:0003700">
    <property type="term" value="F:DNA-binding transcription factor activity"/>
    <property type="evidence" value="ECO:0007669"/>
    <property type="project" value="TreeGrafter"/>
</dbReference>
<dbReference type="InterPro" id="IPR050109">
    <property type="entry name" value="HTH-type_TetR-like_transc_reg"/>
</dbReference>
<dbReference type="PANTHER" id="PTHR30055">
    <property type="entry name" value="HTH-TYPE TRANSCRIPTIONAL REGULATOR RUTR"/>
    <property type="match status" value="1"/>
</dbReference>